<evidence type="ECO:0000259" key="1">
    <source>
        <dbReference type="PROSITE" id="PS51186"/>
    </source>
</evidence>
<sequence length="282" mass="31104">MAEKNMTIRRIRQLDRDGVIELRRSYGQQMGIGALDSLMKCDPDGIYVAVTEDGQVQGTVAVIDMCADLSCVMLHTVRAEHQKSGLASRLWREAVEPRLGTDKNAFLICGAFHVAMYFRRFGFEVVSTECIHYIRPGAAVISSLPRSVEGVDVSRLPAPPRERFLRPLLAEPGNVVVVARRGNHSQALAGYGVVSTDISGCALLRIVYADDGAIAECIVFHLLESYEPFRNKGLTGLLLAGAGEGRGLDHKMSLETAPYVNILYRRHEPATCDYKRQFVVPV</sequence>
<dbReference type="PANTHER" id="PTHR47237">
    <property type="entry name" value="SLL0310 PROTEIN"/>
    <property type="match status" value="1"/>
</dbReference>
<name>A0A9J6G5X9_HAELO</name>
<dbReference type="InterPro" id="IPR016181">
    <property type="entry name" value="Acyl_CoA_acyltransferase"/>
</dbReference>
<dbReference type="EMBL" id="JABSTR010000005">
    <property type="protein sequence ID" value="KAH9370097.1"/>
    <property type="molecule type" value="Genomic_DNA"/>
</dbReference>
<dbReference type="Proteomes" id="UP000821853">
    <property type="component" value="Chromosome 3"/>
</dbReference>
<dbReference type="GO" id="GO:0016747">
    <property type="term" value="F:acyltransferase activity, transferring groups other than amino-acyl groups"/>
    <property type="evidence" value="ECO:0007669"/>
    <property type="project" value="InterPro"/>
</dbReference>
<gene>
    <name evidence="2" type="ORF">HPB48_011264</name>
</gene>
<evidence type="ECO:0000313" key="2">
    <source>
        <dbReference type="EMBL" id="KAH9370097.1"/>
    </source>
</evidence>
<feature type="domain" description="N-acetyltransferase" evidence="1">
    <location>
        <begin position="6"/>
        <end position="147"/>
    </location>
</feature>
<reference evidence="2 3" key="1">
    <citation type="journal article" date="2020" name="Cell">
        <title>Large-Scale Comparative Analyses of Tick Genomes Elucidate Their Genetic Diversity and Vector Capacities.</title>
        <authorList>
            <consortium name="Tick Genome and Microbiome Consortium (TIGMIC)"/>
            <person name="Jia N."/>
            <person name="Wang J."/>
            <person name="Shi W."/>
            <person name="Du L."/>
            <person name="Sun Y."/>
            <person name="Zhan W."/>
            <person name="Jiang J.F."/>
            <person name="Wang Q."/>
            <person name="Zhang B."/>
            <person name="Ji P."/>
            <person name="Bell-Sakyi L."/>
            <person name="Cui X.M."/>
            <person name="Yuan T.T."/>
            <person name="Jiang B.G."/>
            <person name="Yang W.F."/>
            <person name="Lam T.T."/>
            <person name="Chang Q.C."/>
            <person name="Ding S.J."/>
            <person name="Wang X.J."/>
            <person name="Zhu J.G."/>
            <person name="Ruan X.D."/>
            <person name="Zhao L."/>
            <person name="Wei J.T."/>
            <person name="Ye R.Z."/>
            <person name="Que T.C."/>
            <person name="Du C.H."/>
            <person name="Zhou Y.H."/>
            <person name="Cheng J.X."/>
            <person name="Dai P.F."/>
            <person name="Guo W.B."/>
            <person name="Han X.H."/>
            <person name="Huang E.J."/>
            <person name="Li L.F."/>
            <person name="Wei W."/>
            <person name="Gao Y.C."/>
            <person name="Liu J.Z."/>
            <person name="Shao H.Z."/>
            <person name="Wang X."/>
            <person name="Wang C.C."/>
            <person name="Yang T.C."/>
            <person name="Huo Q.B."/>
            <person name="Li W."/>
            <person name="Chen H.Y."/>
            <person name="Chen S.E."/>
            <person name="Zhou L.G."/>
            <person name="Ni X.B."/>
            <person name="Tian J.H."/>
            <person name="Sheng Y."/>
            <person name="Liu T."/>
            <person name="Pan Y.S."/>
            <person name="Xia L.Y."/>
            <person name="Li J."/>
            <person name="Zhao F."/>
            <person name="Cao W.C."/>
        </authorList>
    </citation>
    <scope>NUCLEOTIDE SEQUENCE [LARGE SCALE GENOMIC DNA]</scope>
    <source>
        <strain evidence="2">HaeL-2018</strain>
    </source>
</reference>
<accession>A0A9J6G5X9</accession>
<dbReference type="OrthoDB" id="5771378at2759"/>
<dbReference type="OMA" id="IHYIRPG"/>
<dbReference type="SUPFAM" id="SSF55729">
    <property type="entry name" value="Acyl-CoA N-acyltransferases (Nat)"/>
    <property type="match status" value="1"/>
</dbReference>
<dbReference type="AlphaFoldDB" id="A0A9J6G5X9"/>
<protein>
    <recommendedName>
        <fullName evidence="1">N-acetyltransferase domain-containing protein</fullName>
    </recommendedName>
</protein>
<dbReference type="PANTHER" id="PTHR47237:SF1">
    <property type="entry name" value="SLL0310 PROTEIN"/>
    <property type="match status" value="1"/>
</dbReference>
<keyword evidence="3" id="KW-1185">Reference proteome</keyword>
<dbReference type="InterPro" id="IPR052729">
    <property type="entry name" value="Acyl/Acetyltrans_Enzymes"/>
</dbReference>
<organism evidence="2 3">
    <name type="scientific">Haemaphysalis longicornis</name>
    <name type="common">Bush tick</name>
    <dbReference type="NCBI Taxonomy" id="44386"/>
    <lineage>
        <taxon>Eukaryota</taxon>
        <taxon>Metazoa</taxon>
        <taxon>Ecdysozoa</taxon>
        <taxon>Arthropoda</taxon>
        <taxon>Chelicerata</taxon>
        <taxon>Arachnida</taxon>
        <taxon>Acari</taxon>
        <taxon>Parasitiformes</taxon>
        <taxon>Ixodida</taxon>
        <taxon>Ixodoidea</taxon>
        <taxon>Ixodidae</taxon>
        <taxon>Haemaphysalinae</taxon>
        <taxon>Haemaphysalis</taxon>
    </lineage>
</organism>
<proteinExistence type="predicted"/>
<dbReference type="PROSITE" id="PS51186">
    <property type="entry name" value="GNAT"/>
    <property type="match status" value="1"/>
</dbReference>
<evidence type="ECO:0000313" key="3">
    <source>
        <dbReference type="Proteomes" id="UP000821853"/>
    </source>
</evidence>
<dbReference type="InterPro" id="IPR000182">
    <property type="entry name" value="GNAT_dom"/>
</dbReference>
<comment type="caution">
    <text evidence="2">The sequence shown here is derived from an EMBL/GenBank/DDBJ whole genome shotgun (WGS) entry which is preliminary data.</text>
</comment>
<dbReference type="VEuPathDB" id="VectorBase:HLOH_041699"/>
<dbReference type="Gene3D" id="3.40.630.30">
    <property type="match status" value="1"/>
</dbReference>